<dbReference type="GO" id="GO:0005789">
    <property type="term" value="C:endoplasmic reticulum membrane"/>
    <property type="evidence" value="ECO:0007669"/>
    <property type="project" value="UniProtKB-SubCell"/>
</dbReference>
<dbReference type="EC" id="2.7.11.1" evidence="2"/>
<organism evidence="19">
    <name type="scientific">Oppiella nova</name>
    <dbReference type="NCBI Taxonomy" id="334625"/>
    <lineage>
        <taxon>Eukaryota</taxon>
        <taxon>Metazoa</taxon>
        <taxon>Ecdysozoa</taxon>
        <taxon>Arthropoda</taxon>
        <taxon>Chelicerata</taxon>
        <taxon>Arachnida</taxon>
        <taxon>Acari</taxon>
        <taxon>Acariformes</taxon>
        <taxon>Sarcoptiformes</taxon>
        <taxon>Oribatida</taxon>
        <taxon>Brachypylina</taxon>
        <taxon>Oppioidea</taxon>
        <taxon>Oppiidae</taxon>
        <taxon>Oppiella</taxon>
    </lineage>
</organism>
<dbReference type="InterPro" id="IPR017441">
    <property type="entry name" value="Protein_kinase_ATP_BS"/>
</dbReference>
<dbReference type="InterPro" id="IPR018391">
    <property type="entry name" value="PQQ_b-propeller_rpt"/>
</dbReference>
<dbReference type="PROSITE" id="PS00107">
    <property type="entry name" value="PROTEIN_KINASE_ATP"/>
    <property type="match status" value="1"/>
</dbReference>
<keyword evidence="7" id="KW-0418">Kinase</keyword>
<evidence type="ECO:0000256" key="9">
    <source>
        <dbReference type="ARBA" id="ARBA00022840"/>
    </source>
</evidence>
<evidence type="ECO:0000256" key="10">
    <source>
        <dbReference type="ARBA" id="ARBA00022845"/>
    </source>
</evidence>
<evidence type="ECO:0000256" key="6">
    <source>
        <dbReference type="ARBA" id="ARBA00022741"/>
    </source>
</evidence>
<dbReference type="SUPFAM" id="SSF56112">
    <property type="entry name" value="Protein kinase-like (PK-like)"/>
    <property type="match status" value="1"/>
</dbReference>
<evidence type="ECO:0000259" key="18">
    <source>
        <dbReference type="PROSITE" id="PS50011"/>
    </source>
</evidence>
<dbReference type="Pfam" id="PF00069">
    <property type="entry name" value="Pkinase"/>
    <property type="match status" value="2"/>
</dbReference>
<feature type="binding site" evidence="16">
    <location>
        <position position="735"/>
    </location>
    <ligand>
        <name>ATP</name>
        <dbReference type="ChEBI" id="CHEBI:30616"/>
    </ligand>
</feature>
<evidence type="ECO:0000256" key="5">
    <source>
        <dbReference type="ARBA" id="ARBA00022679"/>
    </source>
</evidence>
<keyword evidence="3" id="KW-0723">Serine/threonine-protein kinase</keyword>
<dbReference type="OrthoDB" id="341578at2759"/>
<dbReference type="InterPro" id="IPR050339">
    <property type="entry name" value="CC_SR_Kinase"/>
</dbReference>
<feature type="compositionally biased region" description="Basic and acidic residues" evidence="17">
    <location>
        <begin position="874"/>
        <end position="891"/>
    </location>
</feature>
<feature type="region of interest" description="Disordered" evidence="17">
    <location>
        <begin position="874"/>
        <end position="897"/>
    </location>
</feature>
<evidence type="ECO:0000256" key="12">
    <source>
        <dbReference type="ARBA" id="ARBA00023180"/>
    </source>
</evidence>
<dbReference type="PROSITE" id="PS00108">
    <property type="entry name" value="PROTEIN_KINASE_ST"/>
    <property type="match status" value="1"/>
</dbReference>
<name>A0A7R9QEL6_9ACAR</name>
<evidence type="ECO:0000256" key="3">
    <source>
        <dbReference type="ARBA" id="ARBA00022527"/>
    </source>
</evidence>
<dbReference type="Gene3D" id="2.130.10.10">
    <property type="entry name" value="YVTN repeat-like/Quinoprotein amine dehydrogenase"/>
    <property type="match status" value="1"/>
</dbReference>
<evidence type="ECO:0000313" key="19">
    <source>
        <dbReference type="EMBL" id="CAD7642809.1"/>
    </source>
</evidence>
<dbReference type="InterPro" id="IPR015943">
    <property type="entry name" value="WD40/YVTN_repeat-like_dom_sf"/>
</dbReference>
<evidence type="ECO:0000313" key="20">
    <source>
        <dbReference type="Proteomes" id="UP000728032"/>
    </source>
</evidence>
<feature type="compositionally biased region" description="Low complexity" evidence="17">
    <location>
        <begin position="676"/>
        <end position="690"/>
    </location>
</feature>
<dbReference type="SMART" id="SM00220">
    <property type="entry name" value="S_TKc"/>
    <property type="match status" value="1"/>
</dbReference>
<keyword evidence="5" id="KW-0808">Transferase</keyword>
<feature type="domain" description="Protein kinase" evidence="18">
    <location>
        <begin position="706"/>
        <end position="1113"/>
    </location>
</feature>
<dbReference type="EMBL" id="OC916016">
    <property type="protein sequence ID" value="CAD7642809.1"/>
    <property type="molecule type" value="Genomic_DNA"/>
</dbReference>
<evidence type="ECO:0000256" key="11">
    <source>
        <dbReference type="ARBA" id="ARBA00023016"/>
    </source>
</evidence>
<comment type="similarity">
    <text evidence="14">Belongs to the protein kinase superfamily. Ser/Thr protein kinase family. GCN2 subfamily.</text>
</comment>
<feature type="region of interest" description="Disordered" evidence="17">
    <location>
        <begin position="123"/>
        <end position="144"/>
    </location>
</feature>
<keyword evidence="6 16" id="KW-0547">Nucleotide-binding</keyword>
<evidence type="ECO:0000256" key="14">
    <source>
        <dbReference type="ARBA" id="ARBA00037982"/>
    </source>
</evidence>
<evidence type="ECO:0000256" key="16">
    <source>
        <dbReference type="PROSITE-ProRule" id="PRU10141"/>
    </source>
</evidence>
<dbReference type="SMART" id="SM00564">
    <property type="entry name" value="PQQ"/>
    <property type="match status" value="2"/>
</dbReference>
<keyword evidence="20" id="KW-1185">Reference proteome</keyword>
<dbReference type="Gene3D" id="3.30.200.20">
    <property type="entry name" value="Phosphorylase Kinase, domain 1"/>
    <property type="match status" value="1"/>
</dbReference>
<accession>A0A7R9QEL6</accession>
<keyword evidence="10" id="KW-0810">Translation regulation</keyword>
<dbReference type="SUPFAM" id="SSF50998">
    <property type="entry name" value="Quinoprotein alcohol dehydrogenase-like"/>
    <property type="match status" value="1"/>
</dbReference>
<evidence type="ECO:0000256" key="1">
    <source>
        <dbReference type="ARBA" id="ARBA00004115"/>
    </source>
</evidence>
<evidence type="ECO:0000256" key="4">
    <source>
        <dbReference type="ARBA" id="ARBA00022553"/>
    </source>
</evidence>
<dbReference type="InterPro" id="IPR000719">
    <property type="entry name" value="Prot_kinase_dom"/>
</dbReference>
<evidence type="ECO:0000256" key="17">
    <source>
        <dbReference type="SAM" id="MobiDB-lite"/>
    </source>
</evidence>
<sequence>MSWDSLVSPHMNSLSFWHKYCMNSDKFLSEGNSLTKMDESEDNRKRRTNHILNDWSNNPFERVNHSTNFEDYACTSDETNFLYPNSTHKKDHFSTSTQPITINRDSISKSSKLDPLVWNHLSDQREHNSSAEVTPSGTPQSSPYSMRKVMENKRLIKTNEKPKNELSVNQKRWFYTGFFSDMKTGLEDKPIPQIPKTQSFKNLCVSNFDINAVGPTSWRELLIISTLDGKLSALDVSEGHIIWSNSLTPQPLLSSTISDFEITRRGRVVKVVPSLDGNLYLYNGKTVDGIPLNADTLLKSSYKLGDDLVITGGQESHISGVDISTGRVFYECGLDGCPTTQLNENETFDDLVLIKRITQTVRAIDPRSGRQKWFFSVTEPQLYEMSSECSDSVSFDGKPISGQSDDISEETDFKVIVPNGFISAHISSKDKDKADTKRWSHMFDSPLVHVWHYRNGRLNALNLFDKQKLFGFTHNDLNANGLQPSVYVGLYRNQWYIQSSDKIRAQISETKITNDLLTAELKDKKDSKSDLLQIEWKPQAIVFEDNKKLDSESDLEFVSSPHFSLSISSENDSNGYYLFNAIEENETKCLINSSEEQYNDWESDKCEDEGNGLMQQIVIASLWHYWREVTAISIISAFLLNFIFSLLKRKLKTKLKLCEEDVCFKSDSNVDQSNKTPSPSTPSFSSPFNSSNSAENVFNSRYETDFEPIQVLGRGGFGLVFEAKHIIDESHYAVKRIYLPVRKEHREKVMREVRALSKLDHSGIVRYYNAWVELPPPGWQEDKDKQWDSEDIASTHEFINKNKQIVINKTTVSDVKTSLRYRRREMSSETSFEFNKSARVLTETQSNQSFDIVFDENVSSVKVIEKNMNEKVLQSKDSDCSDDKSAEKSNDLIESNNRPLSLNPVLPRCYLYIQMQLCRKDTLKDWLLNNSLNRDSHTVVDIFDQIVSAVHYVHSMGLMHRDLKPSNIFFSMDGNIKIGDFGLVTATAVEEESHTPSAHNSTDDINCFILNRSSSSHTNRVGTQLYMSPEQIQNHPYSHKVDIFSMGIILFELLVPFKTEMERNIILNNARKQIFPKDFSDKYCSECDLLSKLLSHNPENRPSTLEIKEHEVLKDLQSVYTFGRQRSRTISLNNGDHL</sequence>
<keyword evidence="12" id="KW-0325">Glycoprotein</keyword>
<evidence type="ECO:0000256" key="7">
    <source>
        <dbReference type="ARBA" id="ARBA00022777"/>
    </source>
</evidence>
<dbReference type="PANTHER" id="PTHR11042">
    <property type="entry name" value="EUKARYOTIC TRANSLATION INITIATION FACTOR 2-ALPHA KINASE EIF2-ALPHA KINASE -RELATED"/>
    <property type="match status" value="1"/>
</dbReference>
<dbReference type="GO" id="GO:0034976">
    <property type="term" value="P:response to endoplasmic reticulum stress"/>
    <property type="evidence" value="ECO:0007669"/>
    <property type="project" value="UniProtKB-ARBA"/>
</dbReference>
<gene>
    <name evidence="19" type="ORF">ONB1V03_LOCUS3793</name>
</gene>
<evidence type="ECO:0000256" key="15">
    <source>
        <dbReference type="ARBA" id="ARBA00041500"/>
    </source>
</evidence>
<dbReference type="GO" id="GO:0004694">
    <property type="term" value="F:eukaryotic translation initiation factor 2alpha kinase activity"/>
    <property type="evidence" value="ECO:0007669"/>
    <property type="project" value="TreeGrafter"/>
</dbReference>
<dbReference type="Proteomes" id="UP000728032">
    <property type="component" value="Unassembled WGS sequence"/>
</dbReference>
<dbReference type="GO" id="GO:0005634">
    <property type="term" value="C:nucleus"/>
    <property type="evidence" value="ECO:0007669"/>
    <property type="project" value="TreeGrafter"/>
</dbReference>
<dbReference type="AlphaFoldDB" id="A0A7R9QEL6"/>
<evidence type="ECO:0000256" key="2">
    <source>
        <dbReference type="ARBA" id="ARBA00012513"/>
    </source>
</evidence>
<dbReference type="PANTHER" id="PTHR11042:SF91">
    <property type="entry name" value="EUKARYOTIC TRANSLATION INITIATION FACTOR 2-ALPHA KINASE"/>
    <property type="match status" value="1"/>
</dbReference>
<dbReference type="InterPro" id="IPR011009">
    <property type="entry name" value="Kinase-like_dom_sf"/>
</dbReference>
<keyword evidence="13" id="KW-0834">Unfolded protein response</keyword>
<evidence type="ECO:0000256" key="8">
    <source>
        <dbReference type="ARBA" id="ARBA00022824"/>
    </source>
</evidence>
<dbReference type="FunFam" id="1.10.510.10:FF:000251">
    <property type="entry name" value="eukaryotic translation initiation factor 2-alpha kinase 3"/>
    <property type="match status" value="1"/>
</dbReference>
<keyword evidence="4" id="KW-0597">Phosphoprotein</keyword>
<dbReference type="Gene3D" id="1.10.510.10">
    <property type="entry name" value="Transferase(Phosphotransferase) domain 1"/>
    <property type="match status" value="1"/>
</dbReference>
<feature type="compositionally biased region" description="Polar residues" evidence="17">
    <location>
        <begin position="130"/>
        <end position="144"/>
    </location>
</feature>
<dbReference type="EMBL" id="CAJPVJ010001191">
    <property type="protein sequence ID" value="CAG2164235.1"/>
    <property type="molecule type" value="Genomic_DNA"/>
</dbReference>
<feature type="region of interest" description="Disordered" evidence="17">
    <location>
        <begin position="668"/>
        <end position="690"/>
    </location>
</feature>
<keyword evidence="9 16" id="KW-0067">ATP-binding</keyword>
<comment type="subcellular location">
    <subcellularLocation>
        <location evidence="1">Endoplasmic reticulum membrane</location>
        <topology evidence="1">Single-pass type I membrane protein</topology>
    </subcellularLocation>
</comment>
<dbReference type="GO" id="GO:0005524">
    <property type="term" value="F:ATP binding"/>
    <property type="evidence" value="ECO:0007669"/>
    <property type="project" value="UniProtKB-UniRule"/>
</dbReference>
<dbReference type="InterPro" id="IPR008271">
    <property type="entry name" value="Ser/Thr_kinase_AS"/>
</dbReference>
<evidence type="ECO:0000256" key="13">
    <source>
        <dbReference type="ARBA" id="ARBA00023230"/>
    </source>
</evidence>
<keyword evidence="11" id="KW-0346">Stress response</keyword>
<dbReference type="InterPro" id="IPR011047">
    <property type="entry name" value="Quinoprotein_ADH-like_sf"/>
</dbReference>
<dbReference type="GO" id="GO:0006986">
    <property type="term" value="P:response to unfolded protein"/>
    <property type="evidence" value="ECO:0007669"/>
    <property type="project" value="UniProtKB-KW"/>
</dbReference>
<proteinExistence type="inferred from homology"/>
<reference evidence="19" key="1">
    <citation type="submission" date="2020-11" db="EMBL/GenBank/DDBJ databases">
        <authorList>
            <person name="Tran Van P."/>
        </authorList>
    </citation>
    <scope>NUCLEOTIDE SEQUENCE</scope>
</reference>
<dbReference type="PROSITE" id="PS50011">
    <property type="entry name" value="PROTEIN_KINASE_DOM"/>
    <property type="match status" value="1"/>
</dbReference>
<protein>
    <recommendedName>
        <fullName evidence="2">non-specific serine/threonine protein kinase</fullName>
        <ecNumber evidence="2">2.7.11.1</ecNumber>
    </recommendedName>
    <alternativeName>
        <fullName evidence="15">PRKR-like endoplasmic reticulum kinase</fullName>
    </alternativeName>
</protein>
<keyword evidence="8" id="KW-0256">Endoplasmic reticulum</keyword>